<dbReference type="InterPro" id="IPR020845">
    <property type="entry name" value="AMP-binding_CS"/>
</dbReference>
<dbReference type="InterPro" id="IPR000873">
    <property type="entry name" value="AMP-dep_synth/lig_dom"/>
</dbReference>
<keyword evidence="4" id="KW-0443">Lipid metabolism</keyword>
<dbReference type="FunFam" id="3.30.300.30:FF:000008">
    <property type="entry name" value="2,3-dihydroxybenzoate-AMP ligase"/>
    <property type="match status" value="1"/>
</dbReference>
<dbReference type="GO" id="GO:0006631">
    <property type="term" value="P:fatty acid metabolic process"/>
    <property type="evidence" value="ECO:0007669"/>
    <property type="project" value="UniProtKB-KW"/>
</dbReference>
<evidence type="ECO:0000259" key="6">
    <source>
        <dbReference type="Pfam" id="PF00501"/>
    </source>
</evidence>
<gene>
    <name evidence="8" type="ORF">DBV39_19010</name>
</gene>
<feature type="region of interest" description="Disordered" evidence="5">
    <location>
        <begin position="1"/>
        <end position="21"/>
    </location>
</feature>
<dbReference type="GO" id="GO:0016874">
    <property type="term" value="F:ligase activity"/>
    <property type="evidence" value="ECO:0007669"/>
    <property type="project" value="UniProtKB-KW"/>
</dbReference>
<dbReference type="CDD" id="cd12118">
    <property type="entry name" value="ttLC_FACS_AEE21_like"/>
    <property type="match status" value="1"/>
</dbReference>
<dbReference type="Gene3D" id="3.30.300.30">
    <property type="match status" value="1"/>
</dbReference>
<dbReference type="OrthoDB" id="9766486at2"/>
<dbReference type="FunFam" id="3.40.50.12780:FF:000003">
    <property type="entry name" value="Long-chain-fatty-acid--CoA ligase FadD"/>
    <property type="match status" value="1"/>
</dbReference>
<organism evidence="8 9">
    <name type="scientific">Orrella marina</name>
    <dbReference type="NCBI Taxonomy" id="2163011"/>
    <lineage>
        <taxon>Bacteria</taxon>
        <taxon>Pseudomonadati</taxon>
        <taxon>Pseudomonadota</taxon>
        <taxon>Betaproteobacteria</taxon>
        <taxon>Burkholderiales</taxon>
        <taxon>Alcaligenaceae</taxon>
        <taxon>Orrella</taxon>
    </lineage>
</organism>
<evidence type="ECO:0000256" key="4">
    <source>
        <dbReference type="ARBA" id="ARBA00023098"/>
    </source>
</evidence>
<evidence type="ECO:0000313" key="8">
    <source>
        <dbReference type="EMBL" id="AWB35487.1"/>
    </source>
</evidence>
<dbReference type="KEGG" id="boz:DBV39_19010"/>
<evidence type="ECO:0000256" key="5">
    <source>
        <dbReference type="SAM" id="MobiDB-lite"/>
    </source>
</evidence>
<dbReference type="SUPFAM" id="SSF56801">
    <property type="entry name" value="Acetyl-CoA synthetase-like"/>
    <property type="match status" value="1"/>
</dbReference>
<evidence type="ECO:0000259" key="7">
    <source>
        <dbReference type="Pfam" id="PF13193"/>
    </source>
</evidence>
<dbReference type="Proteomes" id="UP000244571">
    <property type="component" value="Chromosome"/>
</dbReference>
<protein>
    <submittedName>
        <fullName evidence="8">Acyl-CoA synthetase</fullName>
    </submittedName>
</protein>
<reference evidence="8 9" key="1">
    <citation type="submission" date="2018-04" db="EMBL/GenBank/DDBJ databases">
        <title>Bordetella sp. HZ20 isolated from seawater.</title>
        <authorList>
            <person name="Sun C."/>
        </authorList>
    </citation>
    <scope>NUCLEOTIDE SEQUENCE [LARGE SCALE GENOMIC DNA]</scope>
    <source>
        <strain evidence="8 9">HZ20</strain>
    </source>
</reference>
<comment type="similarity">
    <text evidence="1">Belongs to the ATP-dependent AMP-binding enzyme family.</text>
</comment>
<accession>A0A2R4XNV2</accession>
<dbReference type="PANTHER" id="PTHR43859:SF4">
    <property type="entry name" value="BUTANOATE--COA LIGASE AAE1-RELATED"/>
    <property type="match status" value="1"/>
</dbReference>
<dbReference type="EMBL" id="CP028901">
    <property type="protein sequence ID" value="AWB35487.1"/>
    <property type="molecule type" value="Genomic_DNA"/>
</dbReference>
<name>A0A2R4XNV2_9BURK</name>
<dbReference type="Pfam" id="PF00501">
    <property type="entry name" value="AMP-binding"/>
    <property type="match status" value="1"/>
</dbReference>
<dbReference type="Pfam" id="PF13193">
    <property type="entry name" value="AMP-binding_C"/>
    <property type="match status" value="1"/>
</dbReference>
<dbReference type="AlphaFoldDB" id="A0A2R4XNV2"/>
<feature type="compositionally biased region" description="Polar residues" evidence="5">
    <location>
        <begin position="1"/>
        <end position="16"/>
    </location>
</feature>
<dbReference type="InterPro" id="IPR042099">
    <property type="entry name" value="ANL_N_sf"/>
</dbReference>
<keyword evidence="2" id="KW-0436">Ligase</keyword>
<feature type="domain" description="AMP-dependent synthetase/ligase" evidence="6">
    <location>
        <begin position="31"/>
        <end position="410"/>
    </location>
</feature>
<dbReference type="PANTHER" id="PTHR43859">
    <property type="entry name" value="ACYL-ACTIVATING ENZYME"/>
    <property type="match status" value="1"/>
</dbReference>
<evidence type="ECO:0000256" key="1">
    <source>
        <dbReference type="ARBA" id="ARBA00006432"/>
    </source>
</evidence>
<keyword evidence="3" id="KW-0276">Fatty acid metabolism</keyword>
<evidence type="ECO:0000256" key="2">
    <source>
        <dbReference type="ARBA" id="ARBA00022598"/>
    </source>
</evidence>
<keyword evidence="9" id="KW-1185">Reference proteome</keyword>
<feature type="domain" description="AMP-binding enzyme C-terminal" evidence="7">
    <location>
        <begin position="460"/>
        <end position="534"/>
    </location>
</feature>
<evidence type="ECO:0000313" key="9">
    <source>
        <dbReference type="Proteomes" id="UP000244571"/>
    </source>
</evidence>
<dbReference type="RefSeq" id="WP_108622943.1">
    <property type="nucleotide sequence ID" value="NZ_CP028901.1"/>
</dbReference>
<dbReference type="NCBIfam" id="NF006020">
    <property type="entry name" value="PRK08162.1"/>
    <property type="match status" value="1"/>
</dbReference>
<dbReference type="PROSITE" id="PS00455">
    <property type="entry name" value="AMP_BINDING"/>
    <property type="match status" value="1"/>
</dbReference>
<proteinExistence type="inferred from homology"/>
<sequence length="551" mass="60777">MASRPDTSPESRNQGYKDSANHVPLTPLGFLERASSVYPDHVSMIHGSIRRSWRETAQRCHRLASALNRLGVARGDVVAIMAPNIPALYESHFGVPMAGGVLLTLNTRLDVDSTAYILEHSQARVLLCDRAFAPLVREVLEQVKTGLVVVDIDDPMYDGSEAPVSELHYEALLEQADPAFEPLEPLDEWDSISLNYTSGTTGRPKGVLYSHRSAYLNAMGNMVSSGIGLNAVYLWTLPMFHCNGWCFPWTVALIAGTNVCLRKVEPKAIFEAIGQYRVQHFCGAPVVLNMMANAPETDRFKPDWPVRAITGGAAPPAALIATMADLNIEVDHQYGLTETLGPSVVCSWHDEWNEHSLQEQARIKSRIGVRKHTLEGAQVVDPQTMEPVPHDGQTIGELVMRGNTVMKGYLNNPEATGQAFRGGWFHSGDLVVVHPDGYFEVKDRLKDIVISGGENVSTVEVEGVLYHHEAVLEAAVVAMPHDKWGETPCAFVTIKPGRSTTEEDLVAFCRKRLAGFKVPHTIIFAELPKTSTGKVQKFLLRQMAREYAQTH</sequence>
<dbReference type="InterPro" id="IPR045851">
    <property type="entry name" value="AMP-bd_C_sf"/>
</dbReference>
<dbReference type="InterPro" id="IPR025110">
    <property type="entry name" value="AMP-bd_C"/>
</dbReference>
<evidence type="ECO:0000256" key="3">
    <source>
        <dbReference type="ARBA" id="ARBA00022832"/>
    </source>
</evidence>
<dbReference type="Gene3D" id="3.40.50.12780">
    <property type="entry name" value="N-terminal domain of ligase-like"/>
    <property type="match status" value="1"/>
</dbReference>